<dbReference type="RefSeq" id="WP_104985969.1">
    <property type="nucleotide sequence ID" value="NZ_CP012673.1"/>
</dbReference>
<evidence type="ECO:0000256" key="5">
    <source>
        <dbReference type="ARBA" id="ARBA00022729"/>
    </source>
</evidence>
<comment type="similarity">
    <text evidence="2">Belongs to the OmpP1/FadL family.</text>
</comment>
<evidence type="ECO:0000313" key="8">
    <source>
        <dbReference type="EMBL" id="AUX48054.1"/>
    </source>
</evidence>
<evidence type="ECO:0000256" key="6">
    <source>
        <dbReference type="ARBA" id="ARBA00023136"/>
    </source>
</evidence>
<dbReference type="Proteomes" id="UP000238348">
    <property type="component" value="Chromosome"/>
</dbReference>
<accession>A0A2L0F901</accession>
<evidence type="ECO:0000313" key="9">
    <source>
        <dbReference type="Proteomes" id="UP000238348"/>
    </source>
</evidence>
<keyword evidence="6" id="KW-0472">Membrane</keyword>
<dbReference type="Gene3D" id="2.40.160.60">
    <property type="entry name" value="Outer membrane protein transport protein (OMPP1/FadL/TodX)"/>
    <property type="match status" value="1"/>
</dbReference>
<dbReference type="EMBL" id="CP012673">
    <property type="protein sequence ID" value="AUX48054.1"/>
    <property type="molecule type" value="Genomic_DNA"/>
</dbReference>
<comment type="subcellular location">
    <subcellularLocation>
        <location evidence="1">Cell outer membrane</location>
        <topology evidence="1">Multi-pass membrane protein</topology>
    </subcellularLocation>
</comment>
<keyword evidence="4" id="KW-0812">Transmembrane</keyword>
<evidence type="ECO:0000256" key="7">
    <source>
        <dbReference type="ARBA" id="ARBA00023237"/>
    </source>
</evidence>
<dbReference type="PANTHER" id="PTHR35093">
    <property type="entry name" value="OUTER MEMBRANE PROTEIN NMB0088-RELATED"/>
    <property type="match status" value="1"/>
</dbReference>
<gene>
    <name evidence="8" type="ORF">SOCE26_095810</name>
</gene>
<dbReference type="SUPFAM" id="SSF56935">
    <property type="entry name" value="Porins"/>
    <property type="match status" value="1"/>
</dbReference>
<evidence type="ECO:0000256" key="3">
    <source>
        <dbReference type="ARBA" id="ARBA00022452"/>
    </source>
</evidence>
<organism evidence="8 9">
    <name type="scientific">Sorangium cellulosum</name>
    <name type="common">Polyangium cellulosum</name>
    <dbReference type="NCBI Taxonomy" id="56"/>
    <lineage>
        <taxon>Bacteria</taxon>
        <taxon>Pseudomonadati</taxon>
        <taxon>Myxococcota</taxon>
        <taxon>Polyangia</taxon>
        <taxon>Polyangiales</taxon>
        <taxon>Polyangiaceae</taxon>
        <taxon>Sorangium</taxon>
    </lineage>
</organism>
<evidence type="ECO:0000256" key="4">
    <source>
        <dbReference type="ARBA" id="ARBA00022692"/>
    </source>
</evidence>
<reference evidence="8 9" key="1">
    <citation type="submission" date="2015-09" db="EMBL/GenBank/DDBJ databases">
        <title>Sorangium comparison.</title>
        <authorList>
            <person name="Zaburannyi N."/>
            <person name="Bunk B."/>
            <person name="Overmann J."/>
            <person name="Mueller R."/>
        </authorList>
    </citation>
    <scope>NUCLEOTIDE SEQUENCE [LARGE SCALE GENOMIC DNA]</scope>
    <source>
        <strain evidence="8 9">So ce26</strain>
    </source>
</reference>
<dbReference type="GO" id="GO:0009279">
    <property type="term" value="C:cell outer membrane"/>
    <property type="evidence" value="ECO:0007669"/>
    <property type="project" value="UniProtKB-SubCell"/>
</dbReference>
<dbReference type="InterPro" id="IPR005017">
    <property type="entry name" value="OMPP1/FadL/TodX"/>
</dbReference>
<dbReference type="GO" id="GO:0015483">
    <property type="term" value="F:long-chain fatty acid transporting porin activity"/>
    <property type="evidence" value="ECO:0007669"/>
    <property type="project" value="TreeGrafter"/>
</dbReference>
<evidence type="ECO:0000256" key="2">
    <source>
        <dbReference type="ARBA" id="ARBA00008163"/>
    </source>
</evidence>
<keyword evidence="3" id="KW-1134">Transmembrane beta strand</keyword>
<dbReference type="PANTHER" id="PTHR35093:SF8">
    <property type="entry name" value="OUTER MEMBRANE PROTEIN NMB0088-RELATED"/>
    <property type="match status" value="1"/>
</dbReference>
<sequence>MSGALPTPRPRRRTGRELAALALATGLVGLTAGEARASGIDAPWVTSGASGPTSSDAAAVFWNPAALAGVKRPELLLGAGLIVGHATYQRERRGAYQTPDTLQFKLPLDPANADPGKAGRAEQVSTTPVAPTGNVFLAIPAIPNRLTVGVGLYVPYAAALSFPEDGAQRWQLRQAFIVSSSLTAAAGLTLTEQLALGAGVSYVGGLAELSKVQDFAGLNEFRDGLAYLNQDNDFGPDASTELRELDVLARSISLKQAISHGASFHVGLTFTPTRDLRFGLTYQHSAAMRYKGKFAIDMNHPFFTQDLSEQGLRYKPLVEGDAVLSFTLPKRLTAGVGYRVNDRLSLDGLLSYVLYSDIKAFVVEATSPDLAQPKLGIIDRVTVTLPRRWNDTVWVEAGAKVGLTDGVIATASVGYQSAASPDSTIDVASPDGHRLIGDVGGIFKLSDRVSLSGDVRVQGILPRTVTESEHDLGNGTYTLLLTTVGGHLKAMF</sequence>
<proteinExistence type="inferred from homology"/>
<keyword evidence="5" id="KW-0732">Signal</keyword>
<dbReference type="Pfam" id="PF03349">
    <property type="entry name" value="Toluene_X"/>
    <property type="match status" value="1"/>
</dbReference>
<keyword evidence="7" id="KW-0998">Cell outer membrane</keyword>
<dbReference type="OrthoDB" id="5484158at2"/>
<dbReference type="AlphaFoldDB" id="A0A2L0F901"/>
<evidence type="ECO:0000256" key="1">
    <source>
        <dbReference type="ARBA" id="ARBA00004571"/>
    </source>
</evidence>
<name>A0A2L0F901_SORCE</name>
<protein>
    <submittedName>
        <fullName evidence="8">Outer membrane protein</fullName>
    </submittedName>
</protein>